<dbReference type="SUPFAM" id="SSF143410">
    <property type="entry name" value="DOPA-like"/>
    <property type="match status" value="1"/>
</dbReference>
<protein>
    <submittedName>
        <fullName evidence="1">4,5-dioxygenase</fullName>
    </submittedName>
</protein>
<dbReference type="Pfam" id="PF08883">
    <property type="entry name" value="DOPA_dioxygen"/>
    <property type="match status" value="1"/>
</dbReference>
<dbReference type="InterPro" id="IPR023389">
    <property type="entry name" value="DOPA-like_sf"/>
</dbReference>
<keyword evidence="2" id="KW-1185">Reference proteome</keyword>
<organism evidence="1 2">
    <name type="scientific">Marinomonas piezotolerans</name>
    <dbReference type="NCBI Taxonomy" id="2213058"/>
    <lineage>
        <taxon>Bacteria</taxon>
        <taxon>Pseudomonadati</taxon>
        <taxon>Pseudomonadota</taxon>
        <taxon>Gammaproteobacteria</taxon>
        <taxon>Oceanospirillales</taxon>
        <taxon>Oceanospirillaceae</taxon>
        <taxon>Marinomonas</taxon>
    </lineage>
</organism>
<evidence type="ECO:0000313" key="1">
    <source>
        <dbReference type="EMBL" id="RDL45170.1"/>
    </source>
</evidence>
<dbReference type="InterPro" id="IPR014980">
    <property type="entry name" value="DOPA_dioxygen"/>
</dbReference>
<dbReference type="PIRSF" id="PIRSF028139">
    <property type="entry name" value="DOPA-diox_rel_Mll2280"/>
    <property type="match status" value="1"/>
</dbReference>
<proteinExistence type="predicted"/>
<evidence type="ECO:0000313" key="2">
    <source>
        <dbReference type="Proteomes" id="UP000254326"/>
    </source>
</evidence>
<dbReference type="AlphaFoldDB" id="A0A370UBJ7"/>
<dbReference type="Proteomes" id="UP000254326">
    <property type="component" value="Unassembled WGS sequence"/>
</dbReference>
<dbReference type="EMBL" id="QKRA01000002">
    <property type="protein sequence ID" value="RDL45170.1"/>
    <property type="molecule type" value="Genomic_DNA"/>
</dbReference>
<comment type="caution">
    <text evidence="1">The sequence shown here is derived from an EMBL/GenBank/DDBJ whole genome shotgun (WGS) entry which is preliminary data.</text>
</comment>
<dbReference type="GO" id="GO:0051213">
    <property type="term" value="F:dioxygenase activity"/>
    <property type="evidence" value="ECO:0007669"/>
    <property type="project" value="UniProtKB-KW"/>
</dbReference>
<keyword evidence="1" id="KW-0560">Oxidoreductase</keyword>
<name>A0A370UBJ7_9GAMM</name>
<reference evidence="1 2" key="1">
    <citation type="submission" date="2018-06" db="EMBL/GenBank/DDBJ databases">
        <title>Marinomonas sp. YLB-05 draft genome sequence.</title>
        <authorList>
            <person name="Yu L."/>
            <person name="Tang X."/>
        </authorList>
    </citation>
    <scope>NUCLEOTIDE SEQUENCE [LARGE SCALE GENOMIC DNA]</scope>
    <source>
        <strain evidence="1 2">YLB-05</strain>
    </source>
</reference>
<accession>A0A370UBJ7</accession>
<dbReference type="RefSeq" id="WP_115467204.1">
    <property type="nucleotide sequence ID" value="NZ_QKRA01000002.1"/>
</dbReference>
<dbReference type="PANTHER" id="PTHR36423:SF2">
    <property type="entry name" value="AFR070WP"/>
    <property type="match status" value="1"/>
</dbReference>
<dbReference type="Gene3D" id="3.30.70.1240">
    <property type="entry name" value="DOPA-like domains"/>
    <property type="match status" value="1"/>
</dbReference>
<dbReference type="PANTHER" id="PTHR36423">
    <property type="entry name" value="AFR070WP"/>
    <property type="match status" value="1"/>
</dbReference>
<dbReference type="OrthoDB" id="572228at2"/>
<gene>
    <name evidence="1" type="ORF">DN730_06040</name>
</gene>
<sequence>MNEPKRPINVHKAYHAHVYFDASTVEFATQLCNEAGAKFGLRVGRVHQKLVGPHTRWSCQLVFSQQSFDDVVPWLDEHRNGLSILIHGVTGDDYKDHTDHAYWLGDEADLYLGNFL</sequence>
<keyword evidence="1" id="KW-0223">Dioxygenase</keyword>